<feature type="compositionally biased region" description="Low complexity" evidence="1">
    <location>
        <begin position="12"/>
        <end position="26"/>
    </location>
</feature>
<dbReference type="AlphaFoldDB" id="A0A7G7BPY5"/>
<dbReference type="EMBL" id="CP045702">
    <property type="protein sequence ID" value="QNE77400.1"/>
    <property type="molecule type" value="Genomic_DNA"/>
</dbReference>
<evidence type="ECO:0000313" key="3">
    <source>
        <dbReference type="EMBL" id="QNE77400.1"/>
    </source>
</evidence>
<keyword evidence="2" id="KW-1133">Transmembrane helix</keyword>
<evidence type="ECO:0000256" key="2">
    <source>
        <dbReference type="SAM" id="Phobius"/>
    </source>
</evidence>
<organism evidence="3 4">
    <name type="scientific">Streptomyces finlayi</name>
    <dbReference type="NCBI Taxonomy" id="67296"/>
    <lineage>
        <taxon>Bacteria</taxon>
        <taxon>Bacillati</taxon>
        <taxon>Actinomycetota</taxon>
        <taxon>Actinomycetes</taxon>
        <taxon>Kitasatosporales</taxon>
        <taxon>Streptomycetaceae</taxon>
        <taxon>Streptomyces</taxon>
    </lineage>
</organism>
<gene>
    <name evidence="3" type="ORF">F0344_24900</name>
</gene>
<accession>A0A7G7BPY5</accession>
<sequence length="324" mass="33582">MSYNQPGPYGGQPPQGQPGPYGQQPGPYGGQPPQGPPQGQPGYGYPQQAPQGVPPQQPPQGYGYPQQGQQPGPYGQQPPTPPYGGQPAYGGQMPMPPAAPKKKTGLIVTGAVVALAVIAGGVYFLTSGGGSSVANDGKTYKLATPETVLGGSYKKAPDQGNEQMSEKDLKEAEAWGVTNAKNVSASYTSGDAATQKMLSFSGVYGDIEDPEKVVDAMFANMKAEAEKDTGSEPKGELVGNPQAFTPAGFENGVLKCQESKITGASGTGSSKPTTMPVCIWGDHSTVVYVLDMDMAAMMTGKSTSMEDAANNAAKLRNDVRVEVK</sequence>
<dbReference type="Proteomes" id="UP000515307">
    <property type="component" value="Chromosome"/>
</dbReference>
<feature type="region of interest" description="Disordered" evidence="1">
    <location>
        <begin position="1"/>
        <end position="97"/>
    </location>
</feature>
<evidence type="ECO:0000313" key="4">
    <source>
        <dbReference type="Proteomes" id="UP000515307"/>
    </source>
</evidence>
<reference evidence="4" key="1">
    <citation type="submission" date="2019-10" db="EMBL/GenBank/DDBJ databases">
        <title>Antimicrobial potential of Antarctic Bacteria.</title>
        <authorList>
            <person name="Benaud N."/>
            <person name="Edwards R.J."/>
            <person name="Ferrari B.C."/>
        </authorList>
    </citation>
    <scope>NUCLEOTIDE SEQUENCE [LARGE SCALE GENOMIC DNA]</scope>
    <source>
        <strain evidence="4">NBSH44</strain>
    </source>
</reference>
<keyword evidence="2" id="KW-0472">Membrane</keyword>
<dbReference type="RefSeq" id="WP_185300878.1">
    <property type="nucleotide sequence ID" value="NZ_CP045702.1"/>
</dbReference>
<feature type="compositionally biased region" description="Low complexity" evidence="1">
    <location>
        <begin position="59"/>
        <end position="75"/>
    </location>
</feature>
<keyword evidence="2" id="KW-0812">Transmembrane</keyword>
<protein>
    <submittedName>
        <fullName evidence="3">Uncharacterized protein</fullName>
    </submittedName>
</protein>
<name>A0A7G7BPY5_9ACTN</name>
<evidence type="ECO:0000256" key="1">
    <source>
        <dbReference type="SAM" id="MobiDB-lite"/>
    </source>
</evidence>
<dbReference type="KEGG" id="sfiy:F0344_24900"/>
<proteinExistence type="predicted"/>
<keyword evidence="4" id="KW-1185">Reference proteome</keyword>
<feature type="transmembrane region" description="Helical" evidence="2">
    <location>
        <begin position="105"/>
        <end position="125"/>
    </location>
</feature>